<evidence type="ECO:0000256" key="1">
    <source>
        <dbReference type="SAM" id="MobiDB-lite"/>
    </source>
</evidence>
<dbReference type="Proteomes" id="UP000887575">
    <property type="component" value="Unassembled WGS sequence"/>
</dbReference>
<organism evidence="2 3">
    <name type="scientific">Mesorhabditis belari</name>
    <dbReference type="NCBI Taxonomy" id="2138241"/>
    <lineage>
        <taxon>Eukaryota</taxon>
        <taxon>Metazoa</taxon>
        <taxon>Ecdysozoa</taxon>
        <taxon>Nematoda</taxon>
        <taxon>Chromadorea</taxon>
        <taxon>Rhabditida</taxon>
        <taxon>Rhabditina</taxon>
        <taxon>Rhabditomorpha</taxon>
        <taxon>Rhabditoidea</taxon>
        <taxon>Rhabditidae</taxon>
        <taxon>Mesorhabditinae</taxon>
        <taxon>Mesorhabditis</taxon>
    </lineage>
</organism>
<evidence type="ECO:0000313" key="3">
    <source>
        <dbReference type="WBParaSite" id="MBELARI_LOCUS14386"/>
    </source>
</evidence>
<keyword evidence="2" id="KW-1185">Reference proteome</keyword>
<protein>
    <submittedName>
        <fullName evidence="3">Uncharacterized protein</fullName>
    </submittedName>
</protein>
<feature type="region of interest" description="Disordered" evidence="1">
    <location>
        <begin position="1"/>
        <end position="38"/>
    </location>
</feature>
<dbReference type="AlphaFoldDB" id="A0AAF3EK62"/>
<accession>A0AAF3EK62</accession>
<feature type="compositionally biased region" description="Polar residues" evidence="1">
    <location>
        <begin position="17"/>
        <end position="38"/>
    </location>
</feature>
<evidence type="ECO:0000313" key="2">
    <source>
        <dbReference type="Proteomes" id="UP000887575"/>
    </source>
</evidence>
<proteinExistence type="predicted"/>
<sequence>MISIIAPPAYDDLESGPSCSNNDSSAQSQINQNDQQPPDYQEIAELSVDELRVAYERSEYQLATLRRIHNEERRRVEQDVELARQQYINAVSSGTDDDLSLSGSTITIIEATPHSQRLRRTHPSHSVVSHQRKMNEWQRKGCF</sequence>
<dbReference type="WBParaSite" id="MBELARI_LOCUS14386">
    <property type="protein sequence ID" value="MBELARI_LOCUS14386"/>
    <property type="gene ID" value="MBELARI_LOCUS14386"/>
</dbReference>
<reference evidence="3" key="1">
    <citation type="submission" date="2024-02" db="UniProtKB">
        <authorList>
            <consortium name="WormBaseParasite"/>
        </authorList>
    </citation>
    <scope>IDENTIFICATION</scope>
</reference>
<name>A0AAF3EK62_9BILA</name>